<dbReference type="InterPro" id="IPR016181">
    <property type="entry name" value="Acyl_CoA_acyltransferase"/>
</dbReference>
<feature type="compositionally biased region" description="Low complexity" evidence="1">
    <location>
        <begin position="591"/>
        <end position="601"/>
    </location>
</feature>
<feature type="compositionally biased region" description="Basic residues" evidence="1">
    <location>
        <begin position="502"/>
        <end position="525"/>
    </location>
</feature>
<dbReference type="OrthoDB" id="10264707at2759"/>
<sequence length="653" mass="71772">MPAMMDDPDTPTIYRVSGAPPYPDPTKAPSLPPELVPRQVLLRDRQTAATVLPFASQHQVPPSLLRYLADQLNKEIEGGDTYPMTEPMSYEKFASYWFQSFGAVMLLGNIERPEDIASLPEAAADNMNHKNSSKAAGDWSKRCLGSFYIKPNYPGRSSHVCNAGFLVTDAARNRGAGRLMGESYLDWAPKLGYTYSVFNLVYETNVVSCKIWDALGFKRIGRVKGCGNLRSYPGRLVDAIIYGRDLVPGEFPEDLVSVERFDKIKYYLKYGKYPAGADRAEKSRLRSAATHYKLLENDRLMLKDKEVVPDPRRQYEIARHVHEAQHGGINKTTATIAERYHWSRIKETVSDVIRNCAECKELGKMPAPGSGNGVAAARARARGSSSNDIGPSHPHGVLGVPPNPAVSVPGSPPLLYNYPSPEPIPRGILPTDTLHDPSASPLARHRGLGHHNPMLQDQPSSHGLPPDHAHHHQRHHHHHHATHGPHPDSVFQPIDPQMINNPHHHPHPHPQHNHHHHHHHHHHHTPPGPPDMDAEADAAAREAEAVDRDLDMLIQQDDDEVHQDPPPHNNHHEDEDEAMTGIGDEDAAALSVSASASVPPAEQQVRHISDAEVQVETIEGSGSGTGAGAGAEGTPGDADPEREKGIRTGRATT</sequence>
<dbReference type="EMBL" id="ML119056">
    <property type="protein sequence ID" value="ROT37965.1"/>
    <property type="molecule type" value="Genomic_DNA"/>
</dbReference>
<evidence type="ECO:0000313" key="4">
    <source>
        <dbReference type="Proteomes" id="UP000272025"/>
    </source>
</evidence>
<proteinExistence type="predicted"/>
<dbReference type="RefSeq" id="XP_028465771.1">
    <property type="nucleotide sequence ID" value="XM_028609198.1"/>
</dbReference>
<feature type="region of interest" description="Disordered" evidence="1">
    <location>
        <begin position="591"/>
        <end position="653"/>
    </location>
</feature>
<protein>
    <recommendedName>
        <fullName evidence="2">N-acetyltransferase domain-containing protein</fullName>
    </recommendedName>
</protein>
<dbReference type="InterPro" id="IPR015416">
    <property type="entry name" value="Znf_H2C2_histone_UAS-bd"/>
</dbReference>
<dbReference type="PANTHER" id="PTHR43138:SF2">
    <property type="entry name" value="PROTEIN SPT10"/>
    <property type="match status" value="1"/>
</dbReference>
<dbReference type="InterPro" id="IPR000182">
    <property type="entry name" value="GNAT_dom"/>
</dbReference>
<feature type="domain" description="N-acetyltransferase" evidence="2">
    <location>
        <begin position="79"/>
        <end position="247"/>
    </location>
</feature>
<dbReference type="Proteomes" id="UP000272025">
    <property type="component" value="Unassembled WGS sequence"/>
</dbReference>
<dbReference type="AlphaFoldDB" id="A0A3N2PTX4"/>
<gene>
    <name evidence="3" type="ORF">SODALDRAFT_312396</name>
</gene>
<keyword evidence="4" id="KW-1185">Reference proteome</keyword>
<accession>A0A3N2PTX4</accession>
<dbReference type="Gene3D" id="3.40.630.30">
    <property type="match status" value="1"/>
</dbReference>
<feature type="region of interest" description="Disordered" evidence="1">
    <location>
        <begin position="426"/>
        <end position="543"/>
    </location>
</feature>
<feature type="compositionally biased region" description="Low complexity" evidence="1">
    <location>
        <begin position="373"/>
        <end position="387"/>
    </location>
</feature>
<dbReference type="GeneID" id="39577676"/>
<name>A0A3N2PTX4_SODAK</name>
<organism evidence="3 4">
    <name type="scientific">Sodiomyces alkalinus (strain CBS 110278 / VKM F-3762 / F11)</name>
    <name type="common">Alkaliphilic filamentous fungus</name>
    <dbReference type="NCBI Taxonomy" id="1314773"/>
    <lineage>
        <taxon>Eukaryota</taxon>
        <taxon>Fungi</taxon>
        <taxon>Dikarya</taxon>
        <taxon>Ascomycota</taxon>
        <taxon>Pezizomycotina</taxon>
        <taxon>Sordariomycetes</taxon>
        <taxon>Hypocreomycetidae</taxon>
        <taxon>Glomerellales</taxon>
        <taxon>Plectosphaerellaceae</taxon>
        <taxon>Sodiomyces</taxon>
    </lineage>
</organism>
<dbReference type="InterPro" id="IPR052742">
    <property type="entry name" value="Mito_N-acetyltransferase"/>
</dbReference>
<evidence type="ECO:0000313" key="3">
    <source>
        <dbReference type="EMBL" id="ROT37965.1"/>
    </source>
</evidence>
<feature type="region of interest" description="Disordered" evidence="1">
    <location>
        <begin position="368"/>
        <end position="405"/>
    </location>
</feature>
<feature type="compositionally biased region" description="Basic residues" evidence="1">
    <location>
        <begin position="469"/>
        <end position="483"/>
    </location>
</feature>
<dbReference type="GO" id="GO:0016747">
    <property type="term" value="F:acyltransferase activity, transferring groups other than amino-acyl groups"/>
    <property type="evidence" value="ECO:0007669"/>
    <property type="project" value="InterPro"/>
</dbReference>
<dbReference type="Pfam" id="PF09337">
    <property type="entry name" value="zf-H2C2"/>
    <property type="match status" value="1"/>
</dbReference>
<feature type="compositionally biased region" description="Gly residues" evidence="1">
    <location>
        <begin position="621"/>
        <end position="633"/>
    </location>
</feature>
<dbReference type="STRING" id="1314773.A0A3N2PTX4"/>
<dbReference type="Gene3D" id="1.10.340.70">
    <property type="match status" value="1"/>
</dbReference>
<dbReference type="PANTHER" id="PTHR43138">
    <property type="entry name" value="ACETYLTRANSFERASE, GNAT FAMILY"/>
    <property type="match status" value="1"/>
</dbReference>
<dbReference type="PROSITE" id="PS51186">
    <property type="entry name" value="GNAT"/>
    <property type="match status" value="1"/>
</dbReference>
<evidence type="ECO:0000256" key="1">
    <source>
        <dbReference type="SAM" id="MobiDB-lite"/>
    </source>
</evidence>
<reference evidence="3 4" key="1">
    <citation type="journal article" date="2018" name="Mol. Ecol.">
        <title>The obligate alkalophilic soda-lake fungus Sodiomyces alkalinus has shifted to a protein diet.</title>
        <authorList>
            <person name="Grum-Grzhimaylo A.A."/>
            <person name="Falkoski D.L."/>
            <person name="van den Heuvel J."/>
            <person name="Valero-Jimenez C.A."/>
            <person name="Min B."/>
            <person name="Choi I.G."/>
            <person name="Lipzen A."/>
            <person name="Daum C.G."/>
            <person name="Aanen D.K."/>
            <person name="Tsang A."/>
            <person name="Henrissat B."/>
            <person name="Bilanenko E.N."/>
            <person name="de Vries R.P."/>
            <person name="van Kan J.A.L."/>
            <person name="Grigoriev I.V."/>
            <person name="Debets A.J.M."/>
        </authorList>
    </citation>
    <scope>NUCLEOTIDE SEQUENCE [LARGE SCALE GENOMIC DNA]</scope>
    <source>
        <strain evidence="3 4">F11</strain>
    </source>
</reference>
<dbReference type="SUPFAM" id="SSF55729">
    <property type="entry name" value="Acyl-CoA N-acyltransferases (Nat)"/>
    <property type="match status" value="1"/>
</dbReference>
<dbReference type="GO" id="GO:0005634">
    <property type="term" value="C:nucleus"/>
    <property type="evidence" value="ECO:0007669"/>
    <property type="project" value="TreeGrafter"/>
</dbReference>
<evidence type="ECO:0000259" key="2">
    <source>
        <dbReference type="PROSITE" id="PS51186"/>
    </source>
</evidence>